<evidence type="ECO:0000313" key="2">
    <source>
        <dbReference type="Proteomes" id="UP000190625"/>
    </source>
</evidence>
<protein>
    <submittedName>
        <fullName evidence="1">Uncharacterized protein</fullName>
    </submittedName>
</protein>
<keyword evidence="2" id="KW-1185">Reference proteome</keyword>
<proteinExistence type="predicted"/>
<dbReference type="EMBL" id="FUWM01000025">
    <property type="protein sequence ID" value="SJZ99948.1"/>
    <property type="molecule type" value="Genomic_DNA"/>
</dbReference>
<sequence length="217" mass="25341">MFQLNSQRIKLNNEVNEALECIEKSYEEFAKKGWTLPTFLTPQEVCMFANNISNLNQIDDAFINYYTKNDNENFNILANSICSSPHLSPWYNLLKECIIAYKKELYLVTIPSLIPILEGLITSFSFEKGNIKDKIHHEVNQVPEGSIQEIILNSITLFIDQLFKSWNFSNERRPIINRHWILHGRDRDECWSKADSLRLFNAINTITVIPFSSNYNE</sequence>
<evidence type="ECO:0000313" key="1">
    <source>
        <dbReference type="EMBL" id="SJZ99948.1"/>
    </source>
</evidence>
<dbReference type="OrthoDB" id="2838806at2"/>
<dbReference type="Proteomes" id="UP000190625">
    <property type="component" value="Unassembled WGS sequence"/>
</dbReference>
<organism evidence="1 2">
    <name type="scientific">Selenihalanaerobacter shriftii</name>
    <dbReference type="NCBI Taxonomy" id="142842"/>
    <lineage>
        <taxon>Bacteria</taxon>
        <taxon>Bacillati</taxon>
        <taxon>Bacillota</taxon>
        <taxon>Clostridia</taxon>
        <taxon>Halanaerobiales</taxon>
        <taxon>Halobacteroidaceae</taxon>
        <taxon>Selenihalanaerobacter</taxon>
    </lineage>
</organism>
<dbReference type="AlphaFoldDB" id="A0A1T4Q9S2"/>
<name>A0A1T4Q9S2_9FIRM</name>
<accession>A0A1T4Q9S2</accession>
<gene>
    <name evidence="1" type="ORF">SAMN02745118_02471</name>
</gene>
<reference evidence="2" key="1">
    <citation type="submission" date="2017-02" db="EMBL/GenBank/DDBJ databases">
        <authorList>
            <person name="Varghese N."/>
            <person name="Submissions S."/>
        </authorList>
    </citation>
    <scope>NUCLEOTIDE SEQUENCE [LARGE SCALE GENOMIC DNA]</scope>
    <source>
        <strain evidence="2">ATCC BAA-73</strain>
    </source>
</reference>
<dbReference type="RefSeq" id="WP_078810900.1">
    <property type="nucleotide sequence ID" value="NZ_FUWM01000025.1"/>
</dbReference>